<dbReference type="PANTHER" id="PTHR14237">
    <property type="entry name" value="MOLYBDOPTERIN COFACTOR SULFURASE MOSC"/>
    <property type="match status" value="1"/>
</dbReference>
<dbReference type="PANTHER" id="PTHR14237:SF80">
    <property type="entry name" value="MOLYBDENUM COFACTOR SULFURASE"/>
    <property type="match status" value="1"/>
</dbReference>
<dbReference type="InterPro" id="IPR015421">
    <property type="entry name" value="PyrdxlP-dep_Trfase_major"/>
</dbReference>
<sequence>MRFMTTASRALRVTDFVTLTAVAVACLAIWEGAVTAGTAPAPPPGASSAGGEDELCTCGEGQNARLKASPVPPPPPSVSGLSHEGVYFIPEPLPPEESYEACTKETIPGASCLTTDSQSWEQPSSYTASIFFTADKGPHQGAPDSHGKASEGALADAHGEEQTGALAGQTTDAPPQAAESLVGTCEAPGSLERHVEAVFGATLKETREIRESAGTRQRRETVAVGAVLESPCRRGRAPTYEERRQHFLAEYGELYSLAAEATAERELKRLRGDIYVDYAGEHTTNRSGLPQREPQQPARAAGLPSSSSSTEAYISNAQNTGNIDKEQQILSFFKDLSLHVFGNAHSRNPSAKLTGSSLLPSHPLARLYDLRAVLASLTLQQITSFVFPHSGSNSVCTDGEPVVSVGHGSAFRESLTLQCCCCADGLSDQRMREARDLTLKFFGAAEKEFAVVFTSGATAAIKLVGEDFPFTAESSFFYLRINHNSVLGVREFAYAAGVKSVKALSEREVEAILKDREAAGLVIDWSAGTVLPYCLFGFPLKDNFNGTSYPTSWIEKIHKYGLSDECRWLVLLDAAAAAPTSPIRLSGTTPERSADFLAISFYKIFGHPTGLGALVLKRSTADVLKKAIGMEQIERHIGALTRHLFRSLKAFRHRNGAPFALLYWGRREDPSGGIVNFNLLRPDGSFVPFSEVEAKTAAAGIHLRTGCFCNPGGCQDYLGLTGAEIVDAARARESCSDPTGALLSRPTPQLVGLAFGPRSYAKAVGSVRISLGYLTTFADVDGLLDFLVRTFLWH</sequence>
<dbReference type="EMBL" id="JROU02002290">
    <property type="protein sequence ID" value="OEH73578.1"/>
    <property type="molecule type" value="Genomic_DNA"/>
</dbReference>
<gene>
    <name evidence="3" type="ORF">cyc_06711</name>
</gene>
<dbReference type="VEuPathDB" id="ToxoDB:cyc_06711"/>
<feature type="region of interest" description="Disordered" evidence="1">
    <location>
        <begin position="135"/>
        <end position="176"/>
    </location>
</feature>
<name>A0A1D3CQU8_9EIME</name>
<evidence type="ECO:0000259" key="2">
    <source>
        <dbReference type="Pfam" id="PF00266"/>
    </source>
</evidence>
<feature type="domain" description="Aminotransferase class V" evidence="2">
    <location>
        <begin position="429"/>
        <end position="622"/>
    </location>
</feature>
<feature type="region of interest" description="Disordered" evidence="1">
    <location>
        <begin position="281"/>
        <end position="309"/>
    </location>
</feature>
<proteinExistence type="predicted"/>
<dbReference type="Proteomes" id="UP000095192">
    <property type="component" value="Unassembled WGS sequence"/>
</dbReference>
<evidence type="ECO:0000256" key="1">
    <source>
        <dbReference type="SAM" id="MobiDB-lite"/>
    </source>
</evidence>
<evidence type="ECO:0000313" key="3">
    <source>
        <dbReference type="EMBL" id="OEH73578.1"/>
    </source>
</evidence>
<dbReference type="AlphaFoldDB" id="A0A1D3CQU8"/>
<dbReference type="InterPro" id="IPR000192">
    <property type="entry name" value="Aminotrans_V_dom"/>
</dbReference>
<keyword evidence="4" id="KW-1185">Reference proteome</keyword>
<accession>A0A1D3CQU8</accession>
<evidence type="ECO:0000313" key="4">
    <source>
        <dbReference type="Proteomes" id="UP000095192"/>
    </source>
</evidence>
<dbReference type="InterPro" id="IPR015424">
    <property type="entry name" value="PyrdxlP-dep_Trfase"/>
</dbReference>
<dbReference type="SUPFAM" id="SSF53383">
    <property type="entry name" value="PLP-dependent transferases"/>
    <property type="match status" value="1"/>
</dbReference>
<dbReference type="InParanoid" id="A0A1D3CQU8"/>
<reference evidence="3 4" key="1">
    <citation type="journal article" date="2016" name="BMC Genomics">
        <title>Comparative genomics reveals Cyclospora cayetanensis possesses coccidia-like metabolism and invasion components but unique surface antigens.</title>
        <authorList>
            <person name="Liu S."/>
            <person name="Wang L."/>
            <person name="Zheng H."/>
            <person name="Xu Z."/>
            <person name="Roellig D.M."/>
            <person name="Li N."/>
            <person name="Frace M.A."/>
            <person name="Tang K."/>
            <person name="Arrowood M.J."/>
            <person name="Moss D.M."/>
            <person name="Zhang L."/>
            <person name="Feng Y."/>
            <person name="Xiao L."/>
        </authorList>
    </citation>
    <scope>NUCLEOTIDE SEQUENCE [LARGE SCALE GENOMIC DNA]</scope>
    <source>
        <strain evidence="3 4">CHN_HEN01</strain>
    </source>
</reference>
<dbReference type="PROSITE" id="PS51257">
    <property type="entry name" value="PROKAR_LIPOPROTEIN"/>
    <property type="match status" value="1"/>
</dbReference>
<dbReference type="Gene3D" id="3.40.640.10">
    <property type="entry name" value="Type I PLP-dependent aspartate aminotransferase-like (Major domain)"/>
    <property type="match status" value="1"/>
</dbReference>
<dbReference type="VEuPathDB" id="ToxoDB:LOC34622816"/>
<dbReference type="Pfam" id="PF00266">
    <property type="entry name" value="Aminotran_5"/>
    <property type="match status" value="1"/>
</dbReference>
<comment type="caution">
    <text evidence="3">The sequence shown here is derived from an EMBL/GenBank/DDBJ whole genome shotgun (WGS) entry which is preliminary data.</text>
</comment>
<organism evidence="3 4">
    <name type="scientific">Cyclospora cayetanensis</name>
    <dbReference type="NCBI Taxonomy" id="88456"/>
    <lineage>
        <taxon>Eukaryota</taxon>
        <taxon>Sar</taxon>
        <taxon>Alveolata</taxon>
        <taxon>Apicomplexa</taxon>
        <taxon>Conoidasida</taxon>
        <taxon>Coccidia</taxon>
        <taxon>Eucoccidiorida</taxon>
        <taxon>Eimeriorina</taxon>
        <taxon>Eimeriidae</taxon>
        <taxon>Cyclospora</taxon>
    </lineage>
</organism>
<protein>
    <submittedName>
        <fullName evidence="3">Molybdopterin cofactor</fullName>
    </submittedName>
</protein>